<proteinExistence type="predicted"/>
<dbReference type="RefSeq" id="WP_012830133.1">
    <property type="nucleotide sequence ID" value="NC_013440.1"/>
</dbReference>
<dbReference type="InterPro" id="IPR038726">
    <property type="entry name" value="PDDEXK_AddAB-type"/>
</dbReference>
<gene>
    <name evidence="2" type="ordered locus">Hoch_5053</name>
</gene>
<evidence type="ECO:0000313" key="3">
    <source>
        <dbReference type="Proteomes" id="UP000001880"/>
    </source>
</evidence>
<dbReference type="eggNOG" id="COG2887">
    <property type="taxonomic scope" value="Bacteria"/>
</dbReference>
<dbReference type="AlphaFoldDB" id="D0LVI0"/>
<dbReference type="SUPFAM" id="SSF52980">
    <property type="entry name" value="Restriction endonuclease-like"/>
    <property type="match status" value="1"/>
</dbReference>
<dbReference type="InterPro" id="IPR011335">
    <property type="entry name" value="Restrct_endonuc-II-like"/>
</dbReference>
<evidence type="ECO:0000259" key="1">
    <source>
        <dbReference type="Pfam" id="PF12705"/>
    </source>
</evidence>
<name>D0LVI0_HALO1</name>
<dbReference type="InterPro" id="IPR011604">
    <property type="entry name" value="PDDEXK-like_dom_sf"/>
</dbReference>
<sequence length="267" mass="30314">MASLRALAHAPWSASKVQTALRCPRLFHYRYVDKLSEPETMPEARVGKAVHALLEHVLQGQELEDAEIDARAQLESEREQLRFDALRPGVEAFVGRLSGFRQRRRVYRELFEYTLAVRVDMVATQFYAGDAFYRGIIDAAFLFDDDSLALVDHKTGQRAARQAIGEQLEGYAVLALGWFRHLRRVWLGVHWVAEHCVDWAEPVPVSEIRTRMVPALLQSIEAAALAVADGPRPNPGSWCEFCNYRSVCPAAIEMRFERVDDEPDPHA</sequence>
<dbReference type="Gene3D" id="3.90.320.10">
    <property type="match status" value="1"/>
</dbReference>
<dbReference type="EMBL" id="CP001804">
    <property type="protein sequence ID" value="ACY17541.1"/>
    <property type="molecule type" value="Genomic_DNA"/>
</dbReference>
<dbReference type="Proteomes" id="UP000001880">
    <property type="component" value="Chromosome"/>
</dbReference>
<organism evidence="2 3">
    <name type="scientific">Haliangium ochraceum (strain DSM 14365 / JCM 11303 / SMP-2)</name>
    <dbReference type="NCBI Taxonomy" id="502025"/>
    <lineage>
        <taxon>Bacteria</taxon>
        <taxon>Pseudomonadati</taxon>
        <taxon>Myxococcota</taxon>
        <taxon>Polyangia</taxon>
        <taxon>Haliangiales</taxon>
        <taxon>Kofleriaceae</taxon>
        <taxon>Haliangium</taxon>
    </lineage>
</organism>
<evidence type="ECO:0000313" key="2">
    <source>
        <dbReference type="EMBL" id="ACY17541.1"/>
    </source>
</evidence>
<dbReference type="KEGG" id="hoh:Hoch_5053"/>
<protein>
    <recommendedName>
        <fullName evidence="1">PD-(D/E)XK endonuclease-like domain-containing protein</fullName>
    </recommendedName>
</protein>
<accession>D0LVI0</accession>
<dbReference type="HOGENOM" id="CLU_1030282_0_0_7"/>
<keyword evidence="3" id="KW-1185">Reference proteome</keyword>
<dbReference type="STRING" id="502025.Hoch_5053"/>
<reference evidence="2 3" key="1">
    <citation type="journal article" date="2010" name="Stand. Genomic Sci.">
        <title>Complete genome sequence of Haliangium ochraceum type strain (SMP-2).</title>
        <authorList>
            <consortium name="US DOE Joint Genome Institute (JGI-PGF)"/>
            <person name="Ivanova N."/>
            <person name="Daum C."/>
            <person name="Lang E."/>
            <person name="Abt B."/>
            <person name="Kopitz M."/>
            <person name="Saunders E."/>
            <person name="Lapidus A."/>
            <person name="Lucas S."/>
            <person name="Glavina Del Rio T."/>
            <person name="Nolan M."/>
            <person name="Tice H."/>
            <person name="Copeland A."/>
            <person name="Cheng J.F."/>
            <person name="Chen F."/>
            <person name="Bruce D."/>
            <person name="Goodwin L."/>
            <person name="Pitluck S."/>
            <person name="Mavromatis K."/>
            <person name="Pati A."/>
            <person name="Mikhailova N."/>
            <person name="Chen A."/>
            <person name="Palaniappan K."/>
            <person name="Land M."/>
            <person name="Hauser L."/>
            <person name="Chang Y.J."/>
            <person name="Jeffries C.D."/>
            <person name="Detter J.C."/>
            <person name="Brettin T."/>
            <person name="Rohde M."/>
            <person name="Goker M."/>
            <person name="Bristow J."/>
            <person name="Markowitz V."/>
            <person name="Eisen J.A."/>
            <person name="Hugenholtz P."/>
            <person name="Kyrpides N.C."/>
            <person name="Klenk H.P."/>
        </authorList>
    </citation>
    <scope>NUCLEOTIDE SEQUENCE [LARGE SCALE GENOMIC DNA]</scope>
    <source>
        <strain evidence="3">DSM 14365 / CIP 107738 / JCM 11303 / AJ 13395 / SMP-2</strain>
    </source>
</reference>
<feature type="domain" description="PD-(D/E)XK endonuclease-like" evidence="1">
    <location>
        <begin position="11"/>
        <end position="249"/>
    </location>
</feature>
<dbReference type="Pfam" id="PF12705">
    <property type="entry name" value="PDDEXK_1"/>
    <property type="match status" value="1"/>
</dbReference>